<dbReference type="PRINTS" id="PR00421">
    <property type="entry name" value="THIOREDOXIN"/>
</dbReference>
<keyword evidence="2" id="KW-0809">Transit peptide</keyword>
<evidence type="ECO:0000256" key="1">
    <source>
        <dbReference type="ARBA" id="ARBA00022448"/>
    </source>
</evidence>
<dbReference type="eggNOG" id="KOG0910">
    <property type="taxonomic scope" value="Eukaryota"/>
</dbReference>
<dbReference type="InterPro" id="IPR013766">
    <property type="entry name" value="Thioredoxin_domain"/>
</dbReference>
<gene>
    <name evidence="7" type="ORF">CISIN_1g029866mg</name>
</gene>
<dbReference type="PANTHER" id="PTHR45663:SF16">
    <property type="entry name" value="THIOREDOXIN M4, CHLOROPLASTIC"/>
    <property type="match status" value="1"/>
</dbReference>
<dbReference type="Proteomes" id="UP000027120">
    <property type="component" value="Unassembled WGS sequence"/>
</dbReference>
<reference evidence="7 8" key="1">
    <citation type="submission" date="2014-04" db="EMBL/GenBank/DDBJ databases">
        <authorList>
            <consortium name="International Citrus Genome Consortium"/>
            <person name="Gmitter F."/>
            <person name="Chen C."/>
            <person name="Farmerie W."/>
            <person name="Harkins T."/>
            <person name="Desany B."/>
            <person name="Mohiuddin M."/>
            <person name="Kodira C."/>
            <person name="Borodovsky M."/>
            <person name="Lomsadze A."/>
            <person name="Burns P."/>
            <person name="Jenkins J."/>
            <person name="Prochnik S."/>
            <person name="Shu S."/>
            <person name="Chapman J."/>
            <person name="Pitluck S."/>
            <person name="Schmutz J."/>
            <person name="Rokhsar D."/>
        </authorList>
    </citation>
    <scope>NUCLEOTIDE SEQUENCE</scope>
</reference>
<dbReference type="Gene3D" id="3.40.30.10">
    <property type="entry name" value="Glutaredoxin"/>
    <property type="match status" value="1"/>
</dbReference>
<proteinExistence type="predicted"/>
<dbReference type="SMR" id="A0A067G3A3"/>
<evidence type="ECO:0000256" key="5">
    <source>
        <dbReference type="ARBA" id="ARBA00023284"/>
    </source>
</evidence>
<evidence type="ECO:0000256" key="2">
    <source>
        <dbReference type="ARBA" id="ARBA00022946"/>
    </source>
</evidence>
<feature type="domain" description="Thioredoxin" evidence="6">
    <location>
        <begin position="70"/>
        <end position="186"/>
    </location>
</feature>
<dbReference type="GO" id="GO:0005737">
    <property type="term" value="C:cytoplasm"/>
    <property type="evidence" value="ECO:0000318"/>
    <property type="project" value="GO_Central"/>
</dbReference>
<keyword evidence="4" id="KW-1015">Disulfide bond</keyword>
<dbReference type="InterPro" id="IPR017937">
    <property type="entry name" value="Thioredoxin_CS"/>
</dbReference>
<dbReference type="KEGG" id="cit:102621218"/>
<evidence type="ECO:0000259" key="6">
    <source>
        <dbReference type="PROSITE" id="PS51352"/>
    </source>
</evidence>
<accession>A0A067G3A3</accession>
<dbReference type="InterPro" id="IPR005746">
    <property type="entry name" value="Thioredoxin"/>
</dbReference>
<dbReference type="NCBIfam" id="TIGR01068">
    <property type="entry name" value="thioredoxin"/>
    <property type="match status" value="1"/>
</dbReference>
<dbReference type="Pfam" id="PF00085">
    <property type="entry name" value="Thioredoxin"/>
    <property type="match status" value="1"/>
</dbReference>
<protein>
    <recommendedName>
        <fullName evidence="6">Thioredoxin domain-containing protein</fullName>
    </recommendedName>
</protein>
<dbReference type="EMBL" id="KK784884">
    <property type="protein sequence ID" value="KDO74073.1"/>
    <property type="molecule type" value="Genomic_DNA"/>
</dbReference>
<dbReference type="EMBL" id="KK784884">
    <property type="protein sequence ID" value="KDO74074.1"/>
    <property type="molecule type" value="Genomic_DNA"/>
</dbReference>
<keyword evidence="3" id="KW-0249">Electron transport</keyword>
<organism evidence="7 8">
    <name type="scientific">Citrus sinensis</name>
    <name type="common">Sweet orange</name>
    <name type="synonym">Citrus aurantium var. sinensis</name>
    <dbReference type="NCBI Taxonomy" id="2711"/>
    <lineage>
        <taxon>Eukaryota</taxon>
        <taxon>Viridiplantae</taxon>
        <taxon>Streptophyta</taxon>
        <taxon>Embryophyta</taxon>
        <taxon>Tracheophyta</taxon>
        <taxon>Spermatophyta</taxon>
        <taxon>Magnoliopsida</taxon>
        <taxon>eudicotyledons</taxon>
        <taxon>Gunneridae</taxon>
        <taxon>Pentapetalae</taxon>
        <taxon>rosids</taxon>
        <taxon>malvids</taxon>
        <taxon>Sapindales</taxon>
        <taxon>Rutaceae</taxon>
        <taxon>Aurantioideae</taxon>
        <taxon>Citrus</taxon>
    </lineage>
</organism>
<dbReference type="PROSITE" id="PS51352">
    <property type="entry name" value="THIOREDOXIN_2"/>
    <property type="match status" value="1"/>
</dbReference>
<keyword evidence="8" id="KW-1185">Reference proteome</keyword>
<sequence length="186" mass="20164">MATVLECVAVPRASASSVFSSPAKLSSSSINSISGRRKFAEFKGLKVRPVRSFGSVSQGSSSSFRLRRGAQIVCEAQETAVEVPAVTDATWQSLVLDSGSPVLVEFWAPWCGPCRMIHPIIDELSKQYVGKLKCYKVNTDESPSIATRYGIRSIPTVMIFKNGEKKDTVIGAVPKSTLTTSIEKFL</sequence>
<dbReference type="PANTHER" id="PTHR45663">
    <property type="entry name" value="GEO12009P1"/>
    <property type="match status" value="1"/>
</dbReference>
<dbReference type="PaxDb" id="2711-XP_006464740.1"/>
<dbReference type="SUPFAM" id="SSF52833">
    <property type="entry name" value="Thioredoxin-like"/>
    <property type="match status" value="1"/>
</dbReference>
<dbReference type="AlphaFoldDB" id="A0A067G3A3"/>
<dbReference type="OrthoDB" id="2121326at2759"/>
<dbReference type="InterPro" id="IPR036249">
    <property type="entry name" value="Thioredoxin-like_sf"/>
</dbReference>
<keyword evidence="5" id="KW-0676">Redox-active center</keyword>
<evidence type="ECO:0000313" key="8">
    <source>
        <dbReference type="Proteomes" id="UP000027120"/>
    </source>
</evidence>
<keyword evidence="1" id="KW-0813">Transport</keyword>
<evidence type="ECO:0000256" key="4">
    <source>
        <dbReference type="ARBA" id="ARBA00023157"/>
    </source>
</evidence>
<name>A0A067G3A3_CITSI</name>
<dbReference type="STRING" id="2711.A0A067G3A3"/>
<evidence type="ECO:0000256" key="3">
    <source>
        <dbReference type="ARBA" id="ARBA00022982"/>
    </source>
</evidence>
<dbReference type="GO" id="GO:0015035">
    <property type="term" value="F:protein-disulfide reductase activity"/>
    <property type="evidence" value="ECO:0000318"/>
    <property type="project" value="GO_Central"/>
</dbReference>
<dbReference type="PROSITE" id="PS00194">
    <property type="entry name" value="THIOREDOXIN_1"/>
    <property type="match status" value="1"/>
</dbReference>
<dbReference type="FunFam" id="3.40.30.10:FF:000001">
    <property type="entry name" value="Thioredoxin"/>
    <property type="match status" value="1"/>
</dbReference>
<dbReference type="CDD" id="cd02947">
    <property type="entry name" value="TRX_family"/>
    <property type="match status" value="1"/>
</dbReference>
<dbReference type="GO" id="GO:0008047">
    <property type="term" value="F:enzyme activator activity"/>
    <property type="evidence" value="ECO:0007669"/>
    <property type="project" value="UniProtKB-ARBA"/>
</dbReference>
<evidence type="ECO:0000313" key="7">
    <source>
        <dbReference type="EMBL" id="KDO74073.1"/>
    </source>
</evidence>